<reference evidence="4 5" key="1">
    <citation type="journal article" date="2005" name="Int. J. Syst. Evol. Microbiol.">
        <title>Nitrincola lacisaponensis gen. nov., sp. nov., a novel alkaliphilic bacterium isolated from an alkaline, saline lake.</title>
        <authorList>
            <person name="Dimitriu P.A."/>
            <person name="Shukla S.K."/>
            <person name="Conradt J."/>
            <person name="Marquez M.C."/>
            <person name="Ventosa A."/>
            <person name="Maglia A."/>
            <person name="Peyton B.M."/>
            <person name="Pinkart H.C."/>
            <person name="Mormile M.R."/>
        </authorList>
    </citation>
    <scope>NUCLEOTIDE SEQUENCE [LARGE SCALE GENOMIC DNA]</scope>
    <source>
        <strain evidence="4 5">4CA</strain>
    </source>
</reference>
<dbReference type="InterPro" id="IPR050595">
    <property type="entry name" value="Bact_response_regulator"/>
</dbReference>
<protein>
    <submittedName>
        <fullName evidence="4">Chemotaxis protein CheC--inhibitor of MCP methylation</fullName>
    </submittedName>
</protein>
<dbReference type="CDD" id="cd17593">
    <property type="entry name" value="REC_CheC-like"/>
    <property type="match status" value="1"/>
</dbReference>
<evidence type="ECO:0000256" key="2">
    <source>
        <dbReference type="PROSITE-ProRule" id="PRU00169"/>
    </source>
</evidence>
<dbReference type="PANTHER" id="PTHR44591:SF24">
    <property type="entry name" value="PROTEIN-GLUTAMATE METHYLESTERASE_PROTEIN-GLUTAMINE GLUTAMINASE 1"/>
    <property type="match status" value="1"/>
</dbReference>
<dbReference type="PATRIC" id="fig|267850.7.peg.294"/>
<gene>
    <name evidence="4" type="ORF">ADINL_0298</name>
</gene>
<dbReference type="PANTHER" id="PTHR44591">
    <property type="entry name" value="STRESS RESPONSE REGULATOR PROTEIN 1"/>
    <property type="match status" value="1"/>
</dbReference>
<evidence type="ECO:0000313" key="5">
    <source>
        <dbReference type="Proteomes" id="UP000027318"/>
    </source>
</evidence>
<dbReference type="InterPro" id="IPR011006">
    <property type="entry name" value="CheY-like_superfamily"/>
</dbReference>
<dbReference type="RefSeq" id="WP_036543024.1">
    <property type="nucleotide sequence ID" value="NZ_JMSZ01000007.1"/>
</dbReference>
<organism evidence="4 5">
    <name type="scientific">Nitrincola lacisaponensis</name>
    <dbReference type="NCBI Taxonomy" id="267850"/>
    <lineage>
        <taxon>Bacteria</taxon>
        <taxon>Pseudomonadati</taxon>
        <taxon>Pseudomonadota</taxon>
        <taxon>Gammaproteobacteria</taxon>
        <taxon>Oceanospirillales</taxon>
        <taxon>Oceanospirillaceae</taxon>
        <taxon>Nitrincola</taxon>
    </lineage>
</organism>
<name>A0A063Y7X1_9GAMM</name>
<evidence type="ECO:0000256" key="1">
    <source>
        <dbReference type="ARBA" id="ARBA00022553"/>
    </source>
</evidence>
<dbReference type="STRING" id="267850.ADINL_0298"/>
<sequence>MMKITVCDDSLMSRKSVIRALPEHWSDEVTQCKHGLEAMEACRSGLADVLFLDLTMPIMDGLEVLERLQKEQLTSAVIVISADFQPEVQSKALSLGALAFISKPVSREKLTDTLIQVGLL</sequence>
<dbReference type="PROSITE" id="PS50110">
    <property type="entry name" value="RESPONSE_REGULATORY"/>
    <property type="match status" value="1"/>
</dbReference>
<keyword evidence="5" id="KW-1185">Reference proteome</keyword>
<accession>A0A063Y7X1</accession>
<dbReference type="Proteomes" id="UP000027318">
    <property type="component" value="Unassembled WGS sequence"/>
</dbReference>
<dbReference type="GO" id="GO:0000160">
    <property type="term" value="P:phosphorelay signal transduction system"/>
    <property type="evidence" value="ECO:0007669"/>
    <property type="project" value="InterPro"/>
</dbReference>
<dbReference type="AlphaFoldDB" id="A0A063Y7X1"/>
<dbReference type="Pfam" id="PF00072">
    <property type="entry name" value="Response_reg"/>
    <property type="match status" value="1"/>
</dbReference>
<comment type="caution">
    <text evidence="4">The sequence shown here is derived from an EMBL/GenBank/DDBJ whole genome shotgun (WGS) entry which is preliminary data.</text>
</comment>
<dbReference type="SUPFAM" id="SSF52172">
    <property type="entry name" value="CheY-like"/>
    <property type="match status" value="1"/>
</dbReference>
<feature type="domain" description="Response regulatory" evidence="3">
    <location>
        <begin position="3"/>
        <end position="118"/>
    </location>
</feature>
<evidence type="ECO:0000313" key="4">
    <source>
        <dbReference type="EMBL" id="KDE41225.1"/>
    </source>
</evidence>
<proteinExistence type="predicted"/>
<dbReference type="SMART" id="SM00448">
    <property type="entry name" value="REC"/>
    <property type="match status" value="1"/>
</dbReference>
<dbReference type="InterPro" id="IPR001789">
    <property type="entry name" value="Sig_transdc_resp-reg_receiver"/>
</dbReference>
<dbReference type="OrthoDB" id="281471at2"/>
<keyword evidence="1 2" id="KW-0597">Phosphoprotein</keyword>
<evidence type="ECO:0000259" key="3">
    <source>
        <dbReference type="PROSITE" id="PS50110"/>
    </source>
</evidence>
<dbReference type="Gene3D" id="3.40.50.2300">
    <property type="match status" value="1"/>
</dbReference>
<feature type="modified residue" description="4-aspartylphosphate" evidence="2">
    <location>
        <position position="53"/>
    </location>
</feature>
<dbReference type="EMBL" id="JMSZ01000007">
    <property type="protein sequence ID" value="KDE41225.1"/>
    <property type="molecule type" value="Genomic_DNA"/>
</dbReference>